<reference evidence="3" key="1">
    <citation type="submission" date="2018-01" db="EMBL/GenBank/DDBJ databases">
        <title>Draft Genome Sequence of the Radioresistant Bacterium Deinococcus aerius TR0125, Isolated from the Higher Atmosphere above Japan.</title>
        <authorList>
            <person name="Satoh K."/>
            <person name="Arai H."/>
            <person name="Sanzen T."/>
            <person name="Kawaguchi Y."/>
            <person name="Hayashi H."/>
            <person name="Yokobori S."/>
            <person name="Yamagishi A."/>
            <person name="Oono Y."/>
            <person name="Narumi I."/>
        </authorList>
    </citation>
    <scope>NUCLEOTIDE SEQUENCE [LARGE SCALE GENOMIC DNA]</scope>
    <source>
        <strain evidence="3">TR0125</strain>
    </source>
</reference>
<evidence type="ECO:0000313" key="3">
    <source>
        <dbReference type="Proteomes" id="UP000236569"/>
    </source>
</evidence>
<dbReference type="RefSeq" id="WP_133162015.1">
    <property type="nucleotide sequence ID" value="NZ_BFAG01000007.1"/>
</dbReference>
<dbReference type="Proteomes" id="UP000236569">
    <property type="component" value="Unassembled WGS sequence"/>
</dbReference>
<sequence>MQPPGAHHHVLLQVVARVEELLDRNLPRAGTSQPKRRWRTAGGIPTWRANSASQRAWSPVRGGPRNTYTGRFQGLAANGQPLGGGQVRLTREPLPVRQR</sequence>
<proteinExistence type="predicted"/>
<organism evidence="2 3">
    <name type="scientific">Deinococcus aerius</name>
    <dbReference type="NCBI Taxonomy" id="200253"/>
    <lineage>
        <taxon>Bacteria</taxon>
        <taxon>Thermotogati</taxon>
        <taxon>Deinococcota</taxon>
        <taxon>Deinococci</taxon>
        <taxon>Deinococcales</taxon>
        <taxon>Deinococcaceae</taxon>
        <taxon>Deinococcus</taxon>
    </lineage>
</organism>
<evidence type="ECO:0000313" key="2">
    <source>
        <dbReference type="EMBL" id="GBF06047.1"/>
    </source>
</evidence>
<accession>A0A2I9DTR5</accession>
<feature type="region of interest" description="Disordered" evidence="1">
    <location>
        <begin position="26"/>
        <end position="99"/>
    </location>
</feature>
<comment type="caution">
    <text evidence="2">The sequence shown here is derived from an EMBL/GenBank/DDBJ whole genome shotgun (WGS) entry which is preliminary data.</text>
</comment>
<name>A0A2I9DTR5_9DEIO</name>
<evidence type="ECO:0000256" key="1">
    <source>
        <dbReference type="SAM" id="MobiDB-lite"/>
    </source>
</evidence>
<gene>
    <name evidence="2" type="ORF">DAERI_070045</name>
</gene>
<protein>
    <submittedName>
        <fullName evidence="2">Uncharacterized protein</fullName>
    </submittedName>
</protein>
<dbReference type="AlphaFoldDB" id="A0A2I9DTR5"/>
<keyword evidence="3" id="KW-1185">Reference proteome</keyword>
<dbReference type="EMBL" id="BFAG01000007">
    <property type="protein sequence ID" value="GBF06047.1"/>
    <property type="molecule type" value="Genomic_DNA"/>
</dbReference>